<proteinExistence type="predicted"/>
<evidence type="ECO:0000313" key="2">
    <source>
        <dbReference type="EMBL" id="AHG88066.1"/>
    </source>
</evidence>
<dbReference type="Proteomes" id="UP000019151">
    <property type="component" value="Chromosome"/>
</dbReference>
<keyword evidence="1" id="KW-0472">Membrane</keyword>
<dbReference type="HOGENOM" id="CLU_1281662_0_0_0"/>
<keyword evidence="1" id="KW-0812">Transmembrane</keyword>
<evidence type="ECO:0000256" key="1">
    <source>
        <dbReference type="SAM" id="Phobius"/>
    </source>
</evidence>
<protein>
    <submittedName>
        <fullName evidence="2">Uncharacterized protein</fullName>
    </submittedName>
</protein>
<dbReference type="RefSeq" id="WP_025409611.1">
    <property type="nucleotide sequence ID" value="NZ_CP007128.1"/>
</dbReference>
<dbReference type="EMBL" id="CP007128">
    <property type="protein sequence ID" value="AHG88066.1"/>
    <property type="molecule type" value="Genomic_DNA"/>
</dbReference>
<sequence length="215" mass="22705">MFAVLLVLGVALLVFGGVVLLRHSDKPGGTIKMLGVELTSAGAGLPLIALGVLCVVLGVQRAPDGWPRRTAGGARETTTAAADTSLGCVTSIFTNVAPERIASIETGMRDVEVLGSNQPLDTPFGLVLTENGRRIAALRLRLYRAPNASADLYRVESAVDAACRPIAQIRNQSRGGDPTALINFDTARLRVDAHDYDLRIGGEGNVVVGYFTRLP</sequence>
<feature type="transmembrane region" description="Helical" evidence="1">
    <location>
        <begin position="40"/>
        <end position="59"/>
    </location>
</feature>
<evidence type="ECO:0000313" key="3">
    <source>
        <dbReference type="Proteomes" id="UP000019151"/>
    </source>
</evidence>
<dbReference type="eggNOG" id="ENOG5033NEC">
    <property type="taxonomic scope" value="Bacteria"/>
</dbReference>
<organism evidence="2 3">
    <name type="scientific">Gemmatirosa kalamazoonensis</name>
    <dbReference type="NCBI Taxonomy" id="861299"/>
    <lineage>
        <taxon>Bacteria</taxon>
        <taxon>Pseudomonadati</taxon>
        <taxon>Gemmatimonadota</taxon>
        <taxon>Gemmatimonadia</taxon>
        <taxon>Gemmatimonadales</taxon>
        <taxon>Gemmatimonadaceae</taxon>
        <taxon>Gemmatirosa</taxon>
    </lineage>
</organism>
<accession>W0RB91</accession>
<name>W0RB91_9BACT</name>
<gene>
    <name evidence="2" type="ORF">J421_0529</name>
</gene>
<dbReference type="InParanoid" id="W0RB91"/>
<reference evidence="2 3" key="1">
    <citation type="journal article" date="2014" name="Genome Announc.">
        <title>Genome Sequence and Methylome of Soil Bacterium Gemmatirosa kalamazoonensis KBS708T, a Member of the Rarely Cultivated Gemmatimonadetes Phylum.</title>
        <authorList>
            <person name="Debruyn J.M."/>
            <person name="Radosevich M."/>
            <person name="Wommack K.E."/>
            <person name="Polson S.W."/>
            <person name="Hauser L.J."/>
            <person name="Fawaz M.N."/>
            <person name="Korlach J."/>
            <person name="Tsai Y.C."/>
        </authorList>
    </citation>
    <scope>NUCLEOTIDE SEQUENCE [LARGE SCALE GENOMIC DNA]</scope>
    <source>
        <strain evidence="2 3">KBS708</strain>
    </source>
</reference>
<dbReference type="KEGG" id="gba:J421_0529"/>
<dbReference type="AlphaFoldDB" id="W0RB91"/>
<keyword evidence="3" id="KW-1185">Reference proteome</keyword>
<dbReference type="OrthoDB" id="9876311at2"/>
<keyword evidence="1" id="KW-1133">Transmembrane helix</keyword>
<dbReference type="STRING" id="861299.J421_0529"/>